<dbReference type="EMBL" id="ACFY01000059">
    <property type="protein sequence ID" value="EEG94590.1"/>
    <property type="molecule type" value="Genomic_DNA"/>
</dbReference>
<evidence type="ECO:0000313" key="8">
    <source>
        <dbReference type="EMBL" id="EEG94590.1"/>
    </source>
</evidence>
<dbReference type="InterPro" id="IPR052031">
    <property type="entry name" value="Membrane_Transporter-Flippase"/>
</dbReference>
<evidence type="ECO:0000313" key="9">
    <source>
        <dbReference type="Proteomes" id="UP000003561"/>
    </source>
</evidence>
<proteinExistence type="predicted"/>
<keyword evidence="6 7" id="KW-0472">Membrane</keyword>
<dbReference type="PANTHER" id="PTHR43549:SF3">
    <property type="entry name" value="MULTIDRUG RESISTANCE PROTEIN YPNP-RELATED"/>
    <property type="match status" value="1"/>
</dbReference>
<feature type="transmembrane region" description="Helical" evidence="7">
    <location>
        <begin position="117"/>
        <end position="140"/>
    </location>
</feature>
<evidence type="ECO:0000256" key="2">
    <source>
        <dbReference type="ARBA" id="ARBA00022448"/>
    </source>
</evidence>
<evidence type="ECO:0000256" key="3">
    <source>
        <dbReference type="ARBA" id="ARBA00022475"/>
    </source>
</evidence>
<dbReference type="InterPro" id="IPR002528">
    <property type="entry name" value="MATE_fam"/>
</dbReference>
<dbReference type="InterPro" id="IPR048279">
    <property type="entry name" value="MdtK-like"/>
</dbReference>
<dbReference type="GO" id="GO:0015297">
    <property type="term" value="F:antiporter activity"/>
    <property type="evidence" value="ECO:0007669"/>
    <property type="project" value="InterPro"/>
</dbReference>
<reference evidence="8 9" key="2">
    <citation type="submission" date="2009-03" db="EMBL/GenBank/DDBJ databases">
        <title>Draft genome sequence of Roseburia inulinivorans (DSM 16841).</title>
        <authorList>
            <person name="Sudarsanam P."/>
            <person name="Ley R."/>
            <person name="Guruge J."/>
            <person name="Turnbaugh P.J."/>
            <person name="Mahowald M."/>
            <person name="Liep D."/>
            <person name="Gordon J."/>
        </authorList>
    </citation>
    <scope>NUCLEOTIDE SEQUENCE [LARGE SCALE GENOMIC DNA]</scope>
    <source>
        <strain evidence="8 9">DSM 16841</strain>
    </source>
</reference>
<dbReference type="Pfam" id="PF01554">
    <property type="entry name" value="MatE"/>
    <property type="match status" value="2"/>
</dbReference>
<dbReference type="AlphaFoldDB" id="C0FS36"/>
<feature type="transmembrane region" description="Helical" evidence="7">
    <location>
        <begin position="376"/>
        <end position="396"/>
    </location>
</feature>
<dbReference type="GO" id="GO:0005886">
    <property type="term" value="C:plasma membrane"/>
    <property type="evidence" value="ECO:0007669"/>
    <property type="project" value="UniProtKB-SubCell"/>
</dbReference>
<protein>
    <submittedName>
        <fullName evidence="8">MATE efflux family protein</fullName>
    </submittedName>
</protein>
<dbReference type="CDD" id="cd13138">
    <property type="entry name" value="MATE_yoeA_like"/>
    <property type="match status" value="1"/>
</dbReference>
<feature type="transmembrane region" description="Helical" evidence="7">
    <location>
        <begin position="152"/>
        <end position="173"/>
    </location>
</feature>
<dbReference type="PANTHER" id="PTHR43549">
    <property type="entry name" value="MULTIDRUG RESISTANCE PROTEIN YPNP-RELATED"/>
    <property type="match status" value="1"/>
</dbReference>
<evidence type="ECO:0000256" key="1">
    <source>
        <dbReference type="ARBA" id="ARBA00004651"/>
    </source>
</evidence>
<feature type="transmembrane region" description="Helical" evidence="7">
    <location>
        <begin position="433"/>
        <end position="458"/>
    </location>
</feature>
<name>C0FS36_9FIRM</name>
<feature type="transmembrane region" description="Helical" evidence="7">
    <location>
        <begin position="35"/>
        <end position="53"/>
    </location>
</feature>
<keyword evidence="4 7" id="KW-0812">Transmembrane</keyword>
<keyword evidence="3" id="KW-1003">Cell membrane</keyword>
<feature type="transmembrane region" description="Helical" evidence="7">
    <location>
        <begin position="291"/>
        <end position="312"/>
    </location>
</feature>
<dbReference type="GO" id="GO:0042910">
    <property type="term" value="F:xenobiotic transmembrane transporter activity"/>
    <property type="evidence" value="ECO:0007669"/>
    <property type="project" value="InterPro"/>
</dbReference>
<dbReference type="NCBIfam" id="TIGR00797">
    <property type="entry name" value="matE"/>
    <property type="match status" value="1"/>
</dbReference>
<reference evidence="8 9" key="1">
    <citation type="submission" date="2009-02" db="EMBL/GenBank/DDBJ databases">
        <authorList>
            <person name="Fulton L."/>
            <person name="Clifton S."/>
            <person name="Fulton B."/>
            <person name="Xu J."/>
            <person name="Minx P."/>
            <person name="Pepin K.H."/>
            <person name="Johnson M."/>
            <person name="Bhonagiri V."/>
            <person name="Nash W.E."/>
            <person name="Mardis E.R."/>
            <person name="Wilson R.K."/>
        </authorList>
    </citation>
    <scope>NUCLEOTIDE SEQUENCE [LARGE SCALE GENOMIC DNA]</scope>
    <source>
        <strain evidence="8 9">DSM 16841</strain>
    </source>
</reference>
<evidence type="ECO:0000256" key="7">
    <source>
        <dbReference type="SAM" id="Phobius"/>
    </source>
</evidence>
<evidence type="ECO:0000256" key="6">
    <source>
        <dbReference type="ARBA" id="ARBA00023136"/>
    </source>
</evidence>
<dbReference type="PIRSF" id="PIRSF006603">
    <property type="entry name" value="DinF"/>
    <property type="match status" value="1"/>
</dbReference>
<keyword evidence="5 7" id="KW-1133">Transmembrane helix</keyword>
<feature type="transmembrane region" description="Helical" evidence="7">
    <location>
        <begin position="254"/>
        <end position="279"/>
    </location>
</feature>
<comment type="subcellular location">
    <subcellularLocation>
        <location evidence="1">Cell membrane</location>
        <topology evidence="1">Multi-pass membrane protein</topology>
    </subcellularLocation>
</comment>
<gene>
    <name evidence="8" type="ORF">ROSEINA2194_01551</name>
</gene>
<feature type="transmembrane region" description="Helical" evidence="7">
    <location>
        <begin position="185"/>
        <end position="208"/>
    </location>
</feature>
<feature type="transmembrane region" description="Helical" evidence="7">
    <location>
        <begin position="333"/>
        <end position="356"/>
    </location>
</feature>
<dbReference type="Proteomes" id="UP000003561">
    <property type="component" value="Unassembled WGS sequence"/>
</dbReference>
<comment type="caution">
    <text evidence="8">The sequence shown here is derived from an EMBL/GenBank/DDBJ whole genome shotgun (WGS) entry which is preliminary data.</text>
</comment>
<sequence length="468" mass="50794">MKFLILIVVICDITTIFSREKDMTKDMTNGSPMKLILGFSVPLLFGFLFQQFYNLMDTLIVGRFLGVDDLAAVGSTGSVNFLIIGFCMGVCNGFAIPLAHKFGAGDYKGMRGFMMNAIYLSAIFAVVMTIVTVIFCMPILELMRTPENIIDGAYRYIVIIFWGIPVTYLYNLVSGIIRSMGDSRTPVVFLVIAAVINIGLDLFFIVVLGTGVEGAAWATVISQLISGVGCLIYSIRHFEILHPEKEEMQVNKTYMMTLCGMGVPMGLQYSITAIGSVILQSAVNSLGSHAVAAMTAGSKIGMFFCCPFDALGSTMATYGGQNVGAKKLDRVSGGLKAASILGCAYAVLAFVIMFFFRGALAGFFVGEAEPEVVSNAGLFLLINSAFYIPLAFVNIVRFLIQGMGYSKFAILAGVFEMVARTLVGFAFVPVFGYVAACFASPVAWIFADAFLFPAYFHVLKKTKKMLYK</sequence>
<accession>C0FS36</accession>
<feature type="transmembrane region" description="Helical" evidence="7">
    <location>
        <begin position="73"/>
        <end position="96"/>
    </location>
</feature>
<organism evidence="8 9">
    <name type="scientific">Roseburia inulinivorans DSM 16841</name>
    <dbReference type="NCBI Taxonomy" id="622312"/>
    <lineage>
        <taxon>Bacteria</taxon>
        <taxon>Bacillati</taxon>
        <taxon>Bacillota</taxon>
        <taxon>Clostridia</taxon>
        <taxon>Lachnospirales</taxon>
        <taxon>Lachnospiraceae</taxon>
        <taxon>Roseburia</taxon>
    </lineage>
</organism>
<dbReference type="eggNOG" id="COG0534">
    <property type="taxonomic scope" value="Bacteria"/>
</dbReference>
<evidence type="ECO:0000256" key="4">
    <source>
        <dbReference type="ARBA" id="ARBA00022692"/>
    </source>
</evidence>
<evidence type="ECO:0000256" key="5">
    <source>
        <dbReference type="ARBA" id="ARBA00022989"/>
    </source>
</evidence>
<feature type="transmembrane region" description="Helical" evidence="7">
    <location>
        <begin position="408"/>
        <end position="427"/>
    </location>
</feature>
<feature type="transmembrane region" description="Helical" evidence="7">
    <location>
        <begin position="214"/>
        <end position="233"/>
    </location>
</feature>
<keyword evidence="2" id="KW-0813">Transport</keyword>